<dbReference type="GO" id="GO:0020037">
    <property type="term" value="F:heme binding"/>
    <property type="evidence" value="ECO:0007669"/>
    <property type="project" value="InterPro"/>
</dbReference>
<evidence type="ECO:0000256" key="3">
    <source>
        <dbReference type="ARBA" id="ARBA00012314"/>
    </source>
</evidence>
<keyword evidence="9" id="KW-0376">Hydrogen peroxide</keyword>
<dbReference type="PRINTS" id="PR00067">
    <property type="entry name" value="CATALASE"/>
</dbReference>
<evidence type="ECO:0000256" key="9">
    <source>
        <dbReference type="ARBA" id="ARBA00023324"/>
    </source>
</evidence>
<dbReference type="InterPro" id="IPR020835">
    <property type="entry name" value="Catalase_sf"/>
</dbReference>
<evidence type="ECO:0000256" key="5">
    <source>
        <dbReference type="ARBA" id="ARBA00022617"/>
    </source>
</evidence>
<dbReference type="SMART" id="SM01060">
    <property type="entry name" value="Catalase"/>
    <property type="match status" value="1"/>
</dbReference>
<dbReference type="PANTHER" id="PTHR42821:SF1">
    <property type="entry name" value="CATALASE-B"/>
    <property type="match status" value="1"/>
</dbReference>
<dbReference type="InterPro" id="IPR002226">
    <property type="entry name" value="Catalase_haem_BS"/>
</dbReference>
<evidence type="ECO:0000256" key="7">
    <source>
        <dbReference type="ARBA" id="ARBA00023002"/>
    </source>
</evidence>
<dbReference type="RefSeq" id="XP_013322725.1">
    <property type="nucleotide sequence ID" value="XM_013467271.1"/>
</dbReference>
<dbReference type="EC" id="1.11.1.6" evidence="3"/>
<evidence type="ECO:0000313" key="12">
    <source>
        <dbReference type="Proteomes" id="UP000054342"/>
    </source>
</evidence>
<dbReference type="InterPro" id="IPR011614">
    <property type="entry name" value="Catalase_core"/>
</dbReference>
<proteinExistence type="inferred from homology"/>
<dbReference type="Proteomes" id="UP000054342">
    <property type="component" value="Unassembled WGS sequence"/>
</dbReference>
<evidence type="ECO:0000256" key="6">
    <source>
        <dbReference type="ARBA" id="ARBA00022723"/>
    </source>
</evidence>
<evidence type="ECO:0000256" key="2">
    <source>
        <dbReference type="ARBA" id="ARBA00005329"/>
    </source>
</evidence>
<dbReference type="PROSITE" id="PS51402">
    <property type="entry name" value="CATALASE_3"/>
    <property type="match status" value="1"/>
</dbReference>
<dbReference type="InterPro" id="IPR041399">
    <property type="entry name" value="Catalase_large_C"/>
</dbReference>
<keyword evidence="6" id="KW-0479">Metal-binding</keyword>
<protein>
    <recommendedName>
        <fullName evidence="3">catalase</fullName>
        <ecNumber evidence="3">1.11.1.6</ecNumber>
    </recommendedName>
</protein>
<evidence type="ECO:0000313" key="11">
    <source>
        <dbReference type="EMBL" id="KIW62141.1"/>
    </source>
</evidence>
<dbReference type="STRING" id="348802.A0A0D2CAX7"/>
<dbReference type="GO" id="GO:0006979">
    <property type="term" value="P:response to oxidative stress"/>
    <property type="evidence" value="ECO:0007669"/>
    <property type="project" value="InterPro"/>
</dbReference>
<dbReference type="CDD" id="cd03132">
    <property type="entry name" value="GATase1_catalase"/>
    <property type="match status" value="1"/>
</dbReference>
<evidence type="ECO:0000259" key="10">
    <source>
        <dbReference type="SMART" id="SM01060"/>
    </source>
</evidence>
<dbReference type="Pfam" id="PF06628">
    <property type="entry name" value="Catalase-rel"/>
    <property type="match status" value="1"/>
</dbReference>
<evidence type="ECO:0000256" key="4">
    <source>
        <dbReference type="ARBA" id="ARBA00022559"/>
    </source>
</evidence>
<dbReference type="InterPro" id="IPR018028">
    <property type="entry name" value="Catalase"/>
</dbReference>
<dbReference type="AlphaFoldDB" id="A0A0D2CAX7"/>
<dbReference type="InterPro" id="IPR024712">
    <property type="entry name" value="Catalase_clade2"/>
</dbReference>
<dbReference type="PANTHER" id="PTHR42821">
    <property type="entry name" value="CATALASE"/>
    <property type="match status" value="1"/>
</dbReference>
<keyword evidence="12" id="KW-1185">Reference proteome</keyword>
<dbReference type="EMBL" id="KN847317">
    <property type="protein sequence ID" value="KIW62141.1"/>
    <property type="molecule type" value="Genomic_DNA"/>
</dbReference>
<keyword evidence="8" id="KW-0408">Iron</keyword>
<dbReference type="Pfam" id="PF00199">
    <property type="entry name" value="Catalase"/>
    <property type="match status" value="1"/>
</dbReference>
<comment type="cofactor">
    <cofactor evidence="1">
        <name>heme</name>
        <dbReference type="ChEBI" id="CHEBI:30413"/>
    </cofactor>
</comment>
<dbReference type="SUPFAM" id="SSF52317">
    <property type="entry name" value="Class I glutamine amidotransferase-like"/>
    <property type="match status" value="1"/>
</dbReference>
<dbReference type="Gene3D" id="1.20.1370.20">
    <property type="match status" value="1"/>
</dbReference>
<accession>A0A0D2CAX7</accession>
<dbReference type="Gene3D" id="2.40.180.10">
    <property type="entry name" value="Catalase core domain"/>
    <property type="match status" value="1"/>
</dbReference>
<evidence type="ECO:0000256" key="8">
    <source>
        <dbReference type="ARBA" id="ARBA00023004"/>
    </source>
</evidence>
<keyword evidence="4" id="KW-0575">Peroxidase</keyword>
<keyword evidence="5" id="KW-0349">Heme</keyword>
<dbReference type="GO" id="GO:0005829">
    <property type="term" value="C:cytosol"/>
    <property type="evidence" value="ECO:0007669"/>
    <property type="project" value="TreeGrafter"/>
</dbReference>
<dbReference type="Gene3D" id="3.40.50.880">
    <property type="match status" value="1"/>
</dbReference>
<dbReference type="Pfam" id="PF18011">
    <property type="entry name" value="Catalase_C"/>
    <property type="match status" value="1"/>
</dbReference>
<dbReference type="GO" id="GO:0004096">
    <property type="term" value="F:catalase activity"/>
    <property type="evidence" value="ECO:0007669"/>
    <property type="project" value="UniProtKB-EC"/>
</dbReference>
<dbReference type="HOGENOM" id="CLU_010645_3_0_1"/>
<dbReference type="SUPFAM" id="SSF56634">
    <property type="entry name" value="Heme-dependent catalase-like"/>
    <property type="match status" value="1"/>
</dbReference>
<keyword evidence="7" id="KW-0560">Oxidoreductase</keyword>
<name>A0A0D2CAX7_9EURO</name>
<evidence type="ECO:0000256" key="1">
    <source>
        <dbReference type="ARBA" id="ARBA00001971"/>
    </source>
</evidence>
<feature type="domain" description="Catalase core" evidence="10">
    <location>
        <begin position="1"/>
        <end position="317"/>
    </location>
</feature>
<dbReference type="OrthoDB" id="6880011at2759"/>
<dbReference type="GeneID" id="25324092"/>
<reference evidence="11 12" key="1">
    <citation type="submission" date="2015-01" db="EMBL/GenBank/DDBJ databases">
        <title>The Genome Sequence of Exophiala xenobiotica CBS118157.</title>
        <authorList>
            <consortium name="The Broad Institute Genomics Platform"/>
            <person name="Cuomo C."/>
            <person name="de Hoog S."/>
            <person name="Gorbushina A."/>
            <person name="Stielow B."/>
            <person name="Teixiera M."/>
            <person name="Abouelleil A."/>
            <person name="Chapman S.B."/>
            <person name="Priest M."/>
            <person name="Young S.K."/>
            <person name="Wortman J."/>
            <person name="Nusbaum C."/>
            <person name="Birren B."/>
        </authorList>
    </citation>
    <scope>NUCLEOTIDE SEQUENCE [LARGE SCALE GENOMIC DNA]</scope>
    <source>
        <strain evidence="11 12">CBS 118157</strain>
    </source>
</reference>
<organism evidence="11 12">
    <name type="scientific">Exophiala xenobiotica</name>
    <dbReference type="NCBI Taxonomy" id="348802"/>
    <lineage>
        <taxon>Eukaryota</taxon>
        <taxon>Fungi</taxon>
        <taxon>Dikarya</taxon>
        <taxon>Ascomycota</taxon>
        <taxon>Pezizomycotina</taxon>
        <taxon>Eurotiomycetes</taxon>
        <taxon>Chaetothyriomycetidae</taxon>
        <taxon>Chaetothyriales</taxon>
        <taxon>Herpotrichiellaceae</taxon>
        <taxon>Exophiala</taxon>
    </lineage>
</organism>
<dbReference type="InterPro" id="IPR043156">
    <property type="entry name" value="Catalase_clade2_helical"/>
</dbReference>
<dbReference type="PROSITE" id="PS00437">
    <property type="entry name" value="CATALASE_1"/>
    <property type="match status" value="1"/>
</dbReference>
<dbReference type="GO" id="GO:0046872">
    <property type="term" value="F:metal ion binding"/>
    <property type="evidence" value="ECO:0007669"/>
    <property type="project" value="UniProtKB-KW"/>
</dbReference>
<gene>
    <name evidence="11" type="ORF">PV05_02184</name>
</gene>
<sequence>MLIEVGKQTPMFARMSTILGSRCSADNVRDVRGFALKFYTDDGNCDLVGNNIPVFFLNDAMKFPDLIHAGKPEPRLEVPQAQTAHNNFWDFQYLHPEATHMFMWAISDRAIPRSYRMMQGFGVNTYRLVNKDDVSHFVKFHWTPTLGVCSVMWDENLKIGGQDPDFLRKDLAEAIDNGVYPKWKFGIQVLSEDRQDDFDFDILDATKVWPEELVPIRYIGEFELNRNPDEYFPQTEMAAFCTSHIVPGIEMSDDPVLQGRNFSYLDTQISRLGVNFQQLPINRPVCPIMNIHRDGAGQQRIHKGNVNYWPNQFEATPPKRPTAQNYSTYPEKLAGIKARTKSPKFQEHIDQAELFYNSLPPHERTHLESALCFELDHCDDPVVYNRICERLAEMNLQLAQNVAAMVGAAVPQKSPRAAHARSSRALAQSYYAPRIPTIETRRVAILLSDGFASADFASMMAALKDARAFPCIIGPRRSSINPADASASGAQSVTPAHHFEGLRSTMVDAVFVPDGSHVADLCRNGRAVQWVREAFAHCKAIAATGRGVELVREALGPLAHGHVKLSTQAQDHVEESYGVITAGSVGPKHVGNVLDIMKTAEGFLGKFFAAISRHRTYERELTTQLAY</sequence>
<dbReference type="GO" id="GO:0042744">
    <property type="term" value="P:hydrogen peroxide catabolic process"/>
    <property type="evidence" value="ECO:0007669"/>
    <property type="project" value="UniProtKB-KW"/>
</dbReference>
<dbReference type="InterPro" id="IPR029062">
    <property type="entry name" value="Class_I_gatase-like"/>
</dbReference>
<dbReference type="InterPro" id="IPR010582">
    <property type="entry name" value="Catalase_immune_responsive"/>
</dbReference>
<comment type="similarity">
    <text evidence="2">Belongs to the catalase family.</text>
</comment>